<gene>
    <name evidence="2" type="ORF">DBO85_05585</name>
</gene>
<dbReference type="PROSITE" id="PS51257">
    <property type="entry name" value="PROKAR_LIPOPROTEIN"/>
    <property type="match status" value="1"/>
</dbReference>
<sequence length="110" mass="11562">MRNALKALSVITATALLSACAGTPVPLGSRVTDVVPTGEGRTISAEACGFQLLLLLPLGVNDRMARAYGSLKNQAGDAFITDVKVEERWTYGFVGTSYCTALQAKAIQAK</sequence>
<comment type="caution">
    <text evidence="2">The sequence shown here is derived from an EMBL/GenBank/DDBJ whole genome shotgun (WGS) entry which is preliminary data.</text>
</comment>
<protein>
    <recommendedName>
        <fullName evidence="4">Lipoprotein</fullName>
    </recommendedName>
</protein>
<dbReference type="EMBL" id="QASN01000008">
    <property type="protein sequence ID" value="PTU75300.1"/>
    <property type="molecule type" value="Genomic_DNA"/>
</dbReference>
<feature type="chain" id="PRO_5015711269" description="Lipoprotein" evidence="1">
    <location>
        <begin position="22"/>
        <end position="110"/>
    </location>
</feature>
<feature type="signal peptide" evidence="1">
    <location>
        <begin position="1"/>
        <end position="21"/>
    </location>
</feature>
<keyword evidence="3" id="KW-1185">Reference proteome</keyword>
<organism evidence="2 3">
    <name type="scientific">Pseudomonas mangrovi</name>
    <dbReference type="NCBI Taxonomy" id="2161748"/>
    <lineage>
        <taxon>Bacteria</taxon>
        <taxon>Pseudomonadati</taxon>
        <taxon>Pseudomonadota</taxon>
        <taxon>Gammaproteobacteria</taxon>
        <taxon>Pseudomonadales</taxon>
        <taxon>Pseudomonadaceae</taxon>
        <taxon>Pseudomonas</taxon>
    </lineage>
</organism>
<name>A0A2T5PC24_9PSED</name>
<keyword evidence="1" id="KW-0732">Signal</keyword>
<reference evidence="2 3" key="1">
    <citation type="submission" date="2018-04" db="EMBL/GenBank/DDBJ databases">
        <title>Pseudomonas sp. nov., isolated from mangrove soil.</title>
        <authorList>
            <person name="Chen C."/>
        </authorList>
    </citation>
    <scope>NUCLEOTIDE SEQUENCE [LARGE SCALE GENOMIC DNA]</scope>
    <source>
        <strain evidence="2 3">TC-11</strain>
    </source>
</reference>
<evidence type="ECO:0000313" key="2">
    <source>
        <dbReference type="EMBL" id="PTU75300.1"/>
    </source>
</evidence>
<accession>A0A2T5PC24</accession>
<dbReference type="AlphaFoldDB" id="A0A2T5PC24"/>
<evidence type="ECO:0000256" key="1">
    <source>
        <dbReference type="SAM" id="SignalP"/>
    </source>
</evidence>
<proteinExistence type="predicted"/>
<evidence type="ECO:0000313" key="3">
    <source>
        <dbReference type="Proteomes" id="UP000244064"/>
    </source>
</evidence>
<dbReference type="RefSeq" id="WP_108106090.1">
    <property type="nucleotide sequence ID" value="NZ_QASN01000008.1"/>
</dbReference>
<evidence type="ECO:0008006" key="4">
    <source>
        <dbReference type="Google" id="ProtNLM"/>
    </source>
</evidence>
<dbReference type="Proteomes" id="UP000244064">
    <property type="component" value="Unassembled WGS sequence"/>
</dbReference>
<dbReference type="OrthoDB" id="7065089at2"/>